<comment type="caution">
    <text evidence="2">The sequence shown here is derived from an EMBL/GenBank/DDBJ whole genome shotgun (WGS) entry which is preliminary data.</text>
</comment>
<proteinExistence type="predicted"/>
<sequence length="652" mass="70936">MSSYNENLNASVVASLQAQELKLNNTQTLLNANMFTLYYAEDAKITAQEKLEQTEKSYSEQEIVNEEAVANNNIATNLLATANQEKEINLQSVSNTAVAAANVQIATNSITKLASDMGSIVSILNAADYGSQIYDQAIAVNQLMNDTAYNAEVTSQWAMDASSHTAEITAGTVAEIATKTATSITDLLTVLKSQLDATTSLQITENAALASAATAQKKAEGELIDSKVDYNAANASYIASNKELNLNLQVTNKSNSGFTVQFSPYLNPFNNNSTEANSPYNISPVESYYVFVVKESEESTFSLSIAEGLIDNEKIAIPISNQSKPQLEIDRVNYLDINGSKIILGENYVVFVMVQFTLNYKKSLNNFEDFLTAGSSSFILTNKLNSPTSGAITMSTSDVPTLTFNVTGNNSYPVAYRCMFLPDNSELINAQFSTSNQLPLEEQIIKEIKIEIENHETNNQNFDEDLESLSAELNSLIESQQKMNDEIKTPETDADGTPVPTKANADQNKQLDKITKKINALQAQIQELTANKNSSSNNEDATLSSQNKTPNPGFYFNQLIAENVTDGNYTSPNSNQITSDSTTTTVTLPLLENTTDNFGNPLIEGNSYVPVILSVATGSISIVKQYSNSLSDFRSTATFKYSSKSTTATTNQ</sequence>
<accession>A0ABV5GUC1</accession>
<feature type="region of interest" description="Disordered" evidence="1">
    <location>
        <begin position="529"/>
        <end position="550"/>
    </location>
</feature>
<gene>
    <name evidence="2" type="ORF">ACFFVF_18825</name>
</gene>
<dbReference type="EMBL" id="JBHMEY010000094">
    <property type="protein sequence ID" value="MFB9098566.1"/>
    <property type="molecule type" value="Genomic_DNA"/>
</dbReference>
<dbReference type="RefSeq" id="WP_236452719.1">
    <property type="nucleotide sequence ID" value="NZ_CBCSGE010000001.1"/>
</dbReference>
<evidence type="ECO:0000256" key="1">
    <source>
        <dbReference type="SAM" id="MobiDB-lite"/>
    </source>
</evidence>
<name>A0ABV5GUC1_9FLAO</name>
<reference evidence="2 3" key="1">
    <citation type="submission" date="2024-09" db="EMBL/GenBank/DDBJ databases">
        <authorList>
            <person name="Sun Q."/>
            <person name="Mori K."/>
        </authorList>
    </citation>
    <scope>NUCLEOTIDE SEQUENCE [LARGE SCALE GENOMIC DNA]</scope>
    <source>
        <strain evidence="2 3">CECT 7955</strain>
    </source>
</reference>
<dbReference type="Proteomes" id="UP001589607">
    <property type="component" value="Unassembled WGS sequence"/>
</dbReference>
<keyword evidence="3" id="KW-1185">Reference proteome</keyword>
<organism evidence="2 3">
    <name type="scientific">Flavobacterium jumunjinense</name>
    <dbReference type="NCBI Taxonomy" id="998845"/>
    <lineage>
        <taxon>Bacteria</taxon>
        <taxon>Pseudomonadati</taxon>
        <taxon>Bacteroidota</taxon>
        <taxon>Flavobacteriia</taxon>
        <taxon>Flavobacteriales</taxon>
        <taxon>Flavobacteriaceae</taxon>
        <taxon>Flavobacterium</taxon>
    </lineage>
</organism>
<evidence type="ECO:0000313" key="2">
    <source>
        <dbReference type="EMBL" id="MFB9098566.1"/>
    </source>
</evidence>
<protein>
    <submittedName>
        <fullName evidence="2">Uncharacterized protein</fullName>
    </submittedName>
</protein>
<evidence type="ECO:0000313" key="3">
    <source>
        <dbReference type="Proteomes" id="UP001589607"/>
    </source>
</evidence>